<reference evidence="1 2" key="1">
    <citation type="journal article" date="2007" name="PLoS Genet.">
        <title>Patterns and implications of gene gain and loss in the evolution of Prochlorococcus.</title>
        <authorList>
            <person name="Kettler G.C."/>
            <person name="Martiny A.C."/>
            <person name="Huang K."/>
            <person name="Zucker J."/>
            <person name="Coleman M.L."/>
            <person name="Rodrigue S."/>
            <person name="Chen F."/>
            <person name="Lapidus A."/>
            <person name="Ferriera S."/>
            <person name="Johnson J."/>
            <person name="Steglich C."/>
            <person name="Church G.M."/>
            <person name="Richardson P."/>
            <person name="Chisholm S.W."/>
        </authorList>
    </citation>
    <scope>NUCLEOTIDE SEQUENCE [LARGE SCALE GENOMIC DNA]</scope>
    <source>
        <strain evidence="1 2">MIT 9303</strain>
    </source>
</reference>
<dbReference type="Proteomes" id="UP000002274">
    <property type="component" value="Chromosome"/>
</dbReference>
<name>A2C645_PROM3</name>
<proteinExistence type="predicted"/>
<evidence type="ECO:0008006" key="3">
    <source>
        <dbReference type="Google" id="ProtNLM"/>
    </source>
</evidence>
<dbReference type="PANTHER" id="PTHR34801:SF6">
    <property type="entry name" value="SLL1620 PROTEIN"/>
    <property type="match status" value="1"/>
</dbReference>
<organism evidence="1 2">
    <name type="scientific">Prochlorococcus marinus (strain MIT 9303)</name>
    <dbReference type="NCBI Taxonomy" id="59922"/>
    <lineage>
        <taxon>Bacteria</taxon>
        <taxon>Bacillati</taxon>
        <taxon>Cyanobacteriota</taxon>
        <taxon>Cyanophyceae</taxon>
        <taxon>Synechococcales</taxon>
        <taxon>Prochlorococcaceae</taxon>
        <taxon>Prochlorococcus</taxon>
    </lineage>
</organism>
<dbReference type="HOGENOM" id="CLU_105603_4_0_3"/>
<dbReference type="STRING" id="59922.P9303_02001"/>
<dbReference type="EMBL" id="CP000554">
    <property type="protein sequence ID" value="ABM76955.1"/>
    <property type="molecule type" value="Genomic_DNA"/>
</dbReference>
<protein>
    <recommendedName>
        <fullName evidence="3">DUF1499 domain-containing protein</fullName>
    </recommendedName>
</protein>
<evidence type="ECO:0000313" key="2">
    <source>
        <dbReference type="Proteomes" id="UP000002274"/>
    </source>
</evidence>
<dbReference type="PANTHER" id="PTHR34801">
    <property type="entry name" value="EXPRESSED PROTEIN"/>
    <property type="match status" value="1"/>
</dbReference>
<accession>A2C645</accession>
<gene>
    <name evidence="1" type="ordered locus">P9303_02001</name>
</gene>
<dbReference type="BioCyc" id="PMAR59922:G1G80-194-MONOMER"/>
<dbReference type="Pfam" id="PF07386">
    <property type="entry name" value="DUF1499"/>
    <property type="match status" value="1"/>
</dbReference>
<evidence type="ECO:0000313" key="1">
    <source>
        <dbReference type="EMBL" id="ABM76955.1"/>
    </source>
</evidence>
<sequence>MVLTKDGTLSSCVIPTNCVLIEWNFDNVKKSYDKLIDIAESLPRVKVVERTESYWHGIVRSLIFRFPDDLEILKIPKKGIIQVRSASRLGLGDLGVNRNRIENLYSQL</sequence>
<dbReference type="PIRSF" id="PIRSF026426">
    <property type="entry name" value="DUF1499"/>
    <property type="match status" value="1"/>
</dbReference>
<dbReference type="InterPro" id="IPR010865">
    <property type="entry name" value="DUF1499"/>
</dbReference>
<dbReference type="AlphaFoldDB" id="A2C645"/>
<dbReference type="RefSeq" id="WP_011824884.1">
    <property type="nucleotide sequence ID" value="NC_008820.1"/>
</dbReference>
<dbReference type="KEGG" id="pmf:P9303_02001"/>